<dbReference type="SMART" id="SM00451">
    <property type="entry name" value="ZnF_U1"/>
    <property type="match status" value="1"/>
</dbReference>
<sequence>MSHAQRKKGGNEPWRNKERHYCSVCNAWMASDRQSILLHENGKKHREAVEFDLKRRRDEKSKKEKDKKNLNSLFAKINGAVGDIPAPSFGNAKPWEIAAAQEQAVQCAVAPKPPPAKREKKKPVKDEPFVPPLPPGPPPELPPFDPNHGHYIIDGTIFLEGQVYANILEAGMPVHLWMGSSFATDLEKRDLRNCNIWKTTALLAKVVKKRPSTDSKEKKVTCHVSYLRTPTDEDETLETDVPSSRIRLVVGSDPLIPGTLEEAHLALMGGRHEIDVSKKPDPEKDKIDDNTGLTGWSTTTIRKTSHHYEQVQERKRQRQHEKELAEYKEKKEKEIQARKMEEAKYANAHDSALGAYDVWSSANAAGGIEGKTRAYKGVDITKETKLSITDTAKSLSKGMGSVAFKKKKIKKKGNARKRSADDD</sequence>
<reference evidence="7 8" key="1">
    <citation type="journal article" date="2012" name="Genome Biol.">
        <title>Genome and low-iron response of an oceanic diatom adapted to chronic iron limitation.</title>
        <authorList>
            <person name="Lommer M."/>
            <person name="Specht M."/>
            <person name="Roy A.S."/>
            <person name="Kraemer L."/>
            <person name="Andreson R."/>
            <person name="Gutowska M.A."/>
            <person name="Wolf J."/>
            <person name="Bergner S.V."/>
            <person name="Schilhabel M.B."/>
            <person name="Klostermeier U.C."/>
            <person name="Beiko R.G."/>
            <person name="Rosenstiel P."/>
            <person name="Hippler M."/>
            <person name="Laroche J."/>
        </authorList>
    </citation>
    <scope>NUCLEOTIDE SEQUENCE [LARGE SCALE GENOMIC DNA]</scope>
    <source>
        <strain evidence="7 8">CCMP1005</strain>
    </source>
</reference>
<feature type="domain" description="U1-type" evidence="6">
    <location>
        <begin position="17"/>
        <end position="52"/>
    </location>
</feature>
<dbReference type="Pfam" id="PF06220">
    <property type="entry name" value="zf-U1"/>
    <property type="match status" value="1"/>
</dbReference>
<evidence type="ECO:0000256" key="5">
    <source>
        <dbReference type="SAM" id="MobiDB-lite"/>
    </source>
</evidence>
<keyword evidence="8" id="KW-1185">Reference proteome</keyword>
<evidence type="ECO:0000256" key="4">
    <source>
        <dbReference type="SAM" id="Coils"/>
    </source>
</evidence>
<dbReference type="InterPro" id="IPR036236">
    <property type="entry name" value="Znf_C2H2_sf"/>
</dbReference>
<evidence type="ECO:0000259" key="6">
    <source>
        <dbReference type="SMART" id="SM00451"/>
    </source>
</evidence>
<dbReference type="PANTHER" id="PTHR13173:SF10">
    <property type="entry name" value="WW DOMAIN-BINDING PROTEIN 4"/>
    <property type="match status" value="1"/>
</dbReference>
<dbReference type="eggNOG" id="KOG0150">
    <property type="taxonomic scope" value="Eukaryota"/>
</dbReference>
<dbReference type="AlphaFoldDB" id="K0T950"/>
<dbReference type="Gene3D" id="3.30.160.60">
    <property type="entry name" value="Classic Zinc Finger"/>
    <property type="match status" value="1"/>
</dbReference>
<dbReference type="EMBL" id="AGNL01004365">
    <property type="protein sequence ID" value="EJK73599.1"/>
    <property type="molecule type" value="Genomic_DNA"/>
</dbReference>
<dbReference type="InterPro" id="IPR003604">
    <property type="entry name" value="Matrin/U1-like-C_Znf_C2H2"/>
</dbReference>
<dbReference type="GO" id="GO:0003723">
    <property type="term" value="F:RNA binding"/>
    <property type="evidence" value="ECO:0007669"/>
    <property type="project" value="TreeGrafter"/>
</dbReference>
<dbReference type="GO" id="GO:0000398">
    <property type="term" value="P:mRNA splicing, via spliceosome"/>
    <property type="evidence" value="ECO:0007669"/>
    <property type="project" value="InterPro"/>
</dbReference>
<dbReference type="InterPro" id="IPR040023">
    <property type="entry name" value="WBP4"/>
</dbReference>
<comment type="caution">
    <text evidence="7">The sequence shown here is derived from an EMBL/GenBank/DDBJ whole genome shotgun (WGS) entry which is preliminary data.</text>
</comment>
<dbReference type="OrthoDB" id="191651at2759"/>
<evidence type="ECO:0000313" key="8">
    <source>
        <dbReference type="Proteomes" id="UP000266841"/>
    </source>
</evidence>
<evidence type="ECO:0000256" key="1">
    <source>
        <dbReference type="ARBA" id="ARBA00022723"/>
    </source>
</evidence>
<accession>K0T950</accession>
<dbReference type="GO" id="GO:0071011">
    <property type="term" value="C:precatalytic spliceosome"/>
    <property type="evidence" value="ECO:0007669"/>
    <property type="project" value="TreeGrafter"/>
</dbReference>
<proteinExistence type="predicted"/>
<name>K0T950_THAOC</name>
<dbReference type="SUPFAM" id="SSF57667">
    <property type="entry name" value="beta-beta-alpha zinc fingers"/>
    <property type="match status" value="1"/>
</dbReference>
<protein>
    <recommendedName>
        <fullName evidence="6">U1-type domain-containing protein</fullName>
    </recommendedName>
</protein>
<dbReference type="PANTHER" id="PTHR13173">
    <property type="entry name" value="WW DOMAIN BINDING PROTEIN 4"/>
    <property type="match status" value="1"/>
</dbReference>
<keyword evidence="4" id="KW-0175">Coiled coil</keyword>
<keyword evidence="3" id="KW-0862">Zinc</keyword>
<gene>
    <name evidence="7" type="ORF">THAOC_04768</name>
</gene>
<dbReference type="OMA" id="PWGGSYK"/>
<evidence type="ECO:0000313" key="7">
    <source>
        <dbReference type="EMBL" id="EJK73599.1"/>
    </source>
</evidence>
<keyword evidence="2" id="KW-0863">Zinc-finger</keyword>
<organism evidence="7 8">
    <name type="scientific">Thalassiosira oceanica</name>
    <name type="common">Marine diatom</name>
    <dbReference type="NCBI Taxonomy" id="159749"/>
    <lineage>
        <taxon>Eukaryota</taxon>
        <taxon>Sar</taxon>
        <taxon>Stramenopiles</taxon>
        <taxon>Ochrophyta</taxon>
        <taxon>Bacillariophyta</taxon>
        <taxon>Coscinodiscophyceae</taxon>
        <taxon>Thalassiosirophycidae</taxon>
        <taxon>Thalassiosirales</taxon>
        <taxon>Thalassiosiraceae</taxon>
        <taxon>Thalassiosira</taxon>
    </lineage>
</organism>
<dbReference type="InterPro" id="IPR013085">
    <property type="entry name" value="U1-CZ_Znf_C2H2"/>
</dbReference>
<feature type="region of interest" description="Disordered" evidence="5">
    <location>
        <begin position="111"/>
        <end position="136"/>
    </location>
</feature>
<feature type="coiled-coil region" evidence="4">
    <location>
        <begin position="310"/>
        <end position="344"/>
    </location>
</feature>
<evidence type="ECO:0000256" key="3">
    <source>
        <dbReference type="ARBA" id="ARBA00022833"/>
    </source>
</evidence>
<keyword evidence="1" id="KW-0479">Metal-binding</keyword>
<dbReference type="Proteomes" id="UP000266841">
    <property type="component" value="Unassembled WGS sequence"/>
</dbReference>
<dbReference type="GO" id="GO:0008270">
    <property type="term" value="F:zinc ion binding"/>
    <property type="evidence" value="ECO:0007669"/>
    <property type="project" value="UniProtKB-KW"/>
</dbReference>
<evidence type="ECO:0000256" key="2">
    <source>
        <dbReference type="ARBA" id="ARBA00022771"/>
    </source>
</evidence>